<comment type="caution">
    <text evidence="2">The sequence shown here is derived from an EMBL/GenBank/DDBJ whole genome shotgun (WGS) entry which is preliminary data.</text>
</comment>
<evidence type="ECO:0000313" key="3">
    <source>
        <dbReference type="Proteomes" id="UP001153678"/>
    </source>
</evidence>
<proteinExistence type="predicted"/>
<reference evidence="2" key="1">
    <citation type="submission" date="2022-08" db="EMBL/GenBank/DDBJ databases">
        <authorList>
            <person name="Kallberg Y."/>
            <person name="Tangrot J."/>
            <person name="Rosling A."/>
        </authorList>
    </citation>
    <scope>NUCLEOTIDE SEQUENCE</scope>
    <source>
        <strain evidence="2">Wild A</strain>
    </source>
</reference>
<dbReference type="Gene3D" id="3.90.1600.10">
    <property type="entry name" value="Palm domain of DNA polymerase"/>
    <property type="match status" value="1"/>
</dbReference>
<dbReference type="EMBL" id="CAMKVN010003228">
    <property type="protein sequence ID" value="CAI2184105.1"/>
    <property type="molecule type" value="Genomic_DNA"/>
</dbReference>
<name>A0A9W4SWN2_9GLOM</name>
<dbReference type="Proteomes" id="UP001153678">
    <property type="component" value="Unassembled WGS sequence"/>
</dbReference>
<accession>A0A9W4SWN2</accession>
<keyword evidence="1" id="KW-0175">Coiled coil</keyword>
<evidence type="ECO:0000256" key="1">
    <source>
        <dbReference type="SAM" id="Coils"/>
    </source>
</evidence>
<evidence type="ECO:0000313" key="2">
    <source>
        <dbReference type="EMBL" id="CAI2184105.1"/>
    </source>
</evidence>
<sequence length="135" mass="15895">MKGLYPKVLEKLFIRKNSLKRRLSLLNNRKEELEKEINLAEARGENITDTLKSKYSSVFFIVACLDAKQLTLKVRWGNISWSIEYQAYCADLIRSIRFSVKYGNTDSLYLVCLEECFQKCDEAYDNDNEILKEEY</sequence>
<dbReference type="InterPro" id="IPR023211">
    <property type="entry name" value="DNA_pol_palm_dom_sf"/>
</dbReference>
<gene>
    <name evidence="2" type="ORF">FWILDA_LOCUS11414</name>
</gene>
<dbReference type="InterPro" id="IPR043502">
    <property type="entry name" value="DNA/RNA_pol_sf"/>
</dbReference>
<keyword evidence="3" id="KW-1185">Reference proteome</keyword>
<organism evidence="2 3">
    <name type="scientific">Funneliformis geosporum</name>
    <dbReference type="NCBI Taxonomy" id="1117311"/>
    <lineage>
        <taxon>Eukaryota</taxon>
        <taxon>Fungi</taxon>
        <taxon>Fungi incertae sedis</taxon>
        <taxon>Mucoromycota</taxon>
        <taxon>Glomeromycotina</taxon>
        <taxon>Glomeromycetes</taxon>
        <taxon>Glomerales</taxon>
        <taxon>Glomeraceae</taxon>
        <taxon>Funneliformis</taxon>
    </lineage>
</organism>
<dbReference type="SUPFAM" id="SSF56672">
    <property type="entry name" value="DNA/RNA polymerases"/>
    <property type="match status" value="1"/>
</dbReference>
<feature type="coiled-coil region" evidence="1">
    <location>
        <begin position="9"/>
        <end position="50"/>
    </location>
</feature>
<protein>
    <submittedName>
        <fullName evidence="2">15341_t:CDS:1</fullName>
    </submittedName>
</protein>
<dbReference type="AlphaFoldDB" id="A0A9W4SWN2"/>